<evidence type="ECO:0008006" key="5">
    <source>
        <dbReference type="Google" id="ProtNLM"/>
    </source>
</evidence>
<accession>A0AAV2RLH4</accession>
<dbReference type="AlphaFoldDB" id="A0AAV2RLH4"/>
<gene>
    <name evidence="3" type="ORF">MNOR_LOCUS24910</name>
</gene>
<proteinExistence type="predicted"/>
<dbReference type="Proteomes" id="UP001497623">
    <property type="component" value="Unassembled WGS sequence"/>
</dbReference>
<evidence type="ECO:0000313" key="4">
    <source>
        <dbReference type="Proteomes" id="UP001497623"/>
    </source>
</evidence>
<dbReference type="EMBL" id="CAXKWB010023267">
    <property type="protein sequence ID" value="CAL4124978.1"/>
    <property type="molecule type" value="Genomic_DNA"/>
</dbReference>
<dbReference type="GO" id="GO:0005615">
    <property type="term" value="C:extracellular space"/>
    <property type="evidence" value="ECO:0007669"/>
    <property type="project" value="TreeGrafter"/>
</dbReference>
<protein>
    <recommendedName>
        <fullName evidence="5">Sphingomyelin phosphodiesterase</fullName>
    </recommendedName>
</protein>
<reference evidence="3 4" key="1">
    <citation type="submission" date="2024-05" db="EMBL/GenBank/DDBJ databases">
        <authorList>
            <person name="Wallberg A."/>
        </authorList>
    </citation>
    <scope>NUCLEOTIDE SEQUENCE [LARGE SCALE GENOMIC DNA]</scope>
</reference>
<dbReference type="InterPro" id="IPR029052">
    <property type="entry name" value="Metallo-depent_PP-like"/>
</dbReference>
<comment type="caution">
    <text evidence="3">The sequence shown here is derived from an EMBL/GenBank/DDBJ whole genome shotgun (WGS) entry which is preliminary data.</text>
</comment>
<feature type="non-terminal residue" evidence="3">
    <location>
        <position position="1"/>
    </location>
</feature>
<dbReference type="SUPFAM" id="SSF56300">
    <property type="entry name" value="Metallo-dependent phosphatases"/>
    <property type="match status" value="1"/>
</dbReference>
<dbReference type="PANTHER" id="PTHR10340">
    <property type="entry name" value="SPHINGOMYELIN PHOSPHODIESTERASE"/>
    <property type="match status" value="1"/>
</dbReference>
<evidence type="ECO:0000256" key="2">
    <source>
        <dbReference type="ARBA" id="ARBA00023180"/>
    </source>
</evidence>
<dbReference type="GO" id="GO:0008081">
    <property type="term" value="F:phosphoric diester hydrolase activity"/>
    <property type="evidence" value="ECO:0007669"/>
    <property type="project" value="TreeGrafter"/>
</dbReference>
<keyword evidence="1" id="KW-0378">Hydrolase</keyword>
<keyword evidence="2" id="KW-0325">Glycoprotein</keyword>
<feature type="non-terminal residue" evidence="3">
    <location>
        <position position="185"/>
    </location>
</feature>
<name>A0AAV2RLH4_MEGNR</name>
<keyword evidence="4" id="KW-1185">Reference proteome</keyword>
<organism evidence="3 4">
    <name type="scientific">Meganyctiphanes norvegica</name>
    <name type="common">Northern krill</name>
    <name type="synonym">Thysanopoda norvegica</name>
    <dbReference type="NCBI Taxonomy" id="48144"/>
    <lineage>
        <taxon>Eukaryota</taxon>
        <taxon>Metazoa</taxon>
        <taxon>Ecdysozoa</taxon>
        <taxon>Arthropoda</taxon>
        <taxon>Crustacea</taxon>
        <taxon>Multicrustacea</taxon>
        <taxon>Malacostraca</taxon>
        <taxon>Eumalacostraca</taxon>
        <taxon>Eucarida</taxon>
        <taxon>Euphausiacea</taxon>
        <taxon>Euphausiidae</taxon>
        <taxon>Meganyctiphanes</taxon>
    </lineage>
</organism>
<sequence>GGEWLIDIPPAKNKNDSISTQNIENKTTSQIIVKSEIINSNHNTLVVNDILIETEEQKNDKVIDLSRAAEEKDVINDVKYNGISSYNLKKNILKVLHITDPHYDPRYKIGSNAACHAPLCCNEDSGEPMNPSDAAGKWGDYRHCDSPKWLLENMYQHIIDNHPDIDYIMNTGDLVPHHIWKVSQQ</sequence>
<dbReference type="PANTHER" id="PTHR10340:SF34">
    <property type="entry name" value="SPHINGOMYELIN PHOSPHODIESTERASE"/>
    <property type="match status" value="1"/>
</dbReference>
<evidence type="ECO:0000256" key="1">
    <source>
        <dbReference type="ARBA" id="ARBA00022801"/>
    </source>
</evidence>
<evidence type="ECO:0000313" key="3">
    <source>
        <dbReference type="EMBL" id="CAL4124978.1"/>
    </source>
</evidence>